<keyword evidence="2" id="KW-1185">Reference proteome</keyword>
<gene>
    <name evidence="1" type="ORF">AYI68_g310</name>
</gene>
<accession>A0A1R0H8I8</accession>
<sequence length="112" mass="12598">MKALLSEIATTITKKRYGNLHKGVYLPGKPIQLVASDSKLLIEREELDNIFENKSKLKRQRGKEASSFARASVISSKGINAKKDLQLWAPLSYVQISMFQTDEKTMGLERNG</sequence>
<dbReference type="Proteomes" id="UP000187455">
    <property type="component" value="Unassembled WGS sequence"/>
</dbReference>
<evidence type="ECO:0000313" key="2">
    <source>
        <dbReference type="Proteomes" id="UP000187455"/>
    </source>
</evidence>
<evidence type="ECO:0000313" key="1">
    <source>
        <dbReference type="EMBL" id="OLY85500.1"/>
    </source>
</evidence>
<organism evidence="1 2">
    <name type="scientific">Smittium mucronatum</name>
    <dbReference type="NCBI Taxonomy" id="133383"/>
    <lineage>
        <taxon>Eukaryota</taxon>
        <taxon>Fungi</taxon>
        <taxon>Fungi incertae sedis</taxon>
        <taxon>Zoopagomycota</taxon>
        <taxon>Kickxellomycotina</taxon>
        <taxon>Harpellomycetes</taxon>
        <taxon>Harpellales</taxon>
        <taxon>Legeriomycetaceae</taxon>
        <taxon>Smittium</taxon>
    </lineage>
</organism>
<reference evidence="1 2" key="1">
    <citation type="journal article" date="2016" name="Mol. Biol. Evol.">
        <title>Genome-Wide Survey of Gut Fungi (Harpellales) Reveals the First Horizontally Transferred Ubiquitin Gene from a Mosquito Host.</title>
        <authorList>
            <person name="Wang Y."/>
            <person name="White M.M."/>
            <person name="Kvist S."/>
            <person name="Moncalvo J.M."/>
        </authorList>
    </citation>
    <scope>NUCLEOTIDE SEQUENCE [LARGE SCALE GENOMIC DNA]</scope>
    <source>
        <strain evidence="1 2">ALG-7-W6</strain>
    </source>
</reference>
<dbReference type="AlphaFoldDB" id="A0A1R0H8I8"/>
<comment type="caution">
    <text evidence="1">The sequence shown here is derived from an EMBL/GenBank/DDBJ whole genome shotgun (WGS) entry which is preliminary data.</text>
</comment>
<dbReference type="EMBL" id="LSSL01000093">
    <property type="protein sequence ID" value="OLY85500.1"/>
    <property type="molecule type" value="Genomic_DNA"/>
</dbReference>
<protein>
    <submittedName>
        <fullName evidence="1">Uncharacterized protein</fullName>
    </submittedName>
</protein>
<proteinExistence type="predicted"/>
<name>A0A1R0H8I8_9FUNG</name>